<dbReference type="NCBIfam" id="TIGR00212">
    <property type="entry name" value="hemC"/>
    <property type="match status" value="1"/>
</dbReference>
<evidence type="ECO:0000256" key="1">
    <source>
        <dbReference type="ARBA" id="ARBA00002869"/>
    </source>
</evidence>
<dbReference type="InterPro" id="IPR036803">
    <property type="entry name" value="Porphobilinogen_deaminase_C_sf"/>
</dbReference>
<keyword evidence="3 6" id="KW-0808">Transferase</keyword>
<feature type="modified residue" description="S-(dipyrrolylmethanemethyl)cysteine" evidence="6">
    <location>
        <position position="239"/>
    </location>
</feature>
<dbReference type="GO" id="GO:0004418">
    <property type="term" value="F:hydroxymethylbilane synthase activity"/>
    <property type="evidence" value="ECO:0007669"/>
    <property type="project" value="UniProtKB-EC"/>
</dbReference>
<dbReference type="EC" id="2.5.1.61" evidence="6"/>
<dbReference type="Pfam" id="PF03900">
    <property type="entry name" value="Porphobil_deamC"/>
    <property type="match status" value="1"/>
</dbReference>
<dbReference type="Pfam" id="PF01379">
    <property type="entry name" value="Porphobil_deam"/>
    <property type="match status" value="1"/>
</dbReference>
<comment type="caution">
    <text evidence="9">The sequence shown here is derived from an EMBL/GenBank/DDBJ whole genome shotgun (WGS) entry which is preliminary data.</text>
</comment>
<name>A0ABS2Q8H2_9BACL</name>
<dbReference type="PANTHER" id="PTHR11557">
    <property type="entry name" value="PORPHOBILINOGEN DEAMINASE"/>
    <property type="match status" value="1"/>
</dbReference>
<comment type="subunit">
    <text evidence="6">Monomer.</text>
</comment>
<dbReference type="SUPFAM" id="SSF54782">
    <property type="entry name" value="Porphobilinogen deaminase (hydroxymethylbilane synthase), C-terminal domain"/>
    <property type="match status" value="1"/>
</dbReference>
<dbReference type="InterPro" id="IPR000860">
    <property type="entry name" value="HemC"/>
</dbReference>
<comment type="catalytic activity">
    <reaction evidence="5 6">
        <text>4 porphobilinogen + H2O = hydroxymethylbilane + 4 NH4(+)</text>
        <dbReference type="Rhea" id="RHEA:13185"/>
        <dbReference type="ChEBI" id="CHEBI:15377"/>
        <dbReference type="ChEBI" id="CHEBI:28938"/>
        <dbReference type="ChEBI" id="CHEBI:57845"/>
        <dbReference type="ChEBI" id="CHEBI:58126"/>
        <dbReference type="EC" id="2.5.1.61"/>
    </reaction>
</comment>
<evidence type="ECO:0000256" key="4">
    <source>
        <dbReference type="ARBA" id="ARBA00023244"/>
    </source>
</evidence>
<keyword evidence="4 6" id="KW-0627">Porphyrin biosynthesis</keyword>
<gene>
    <name evidence="6" type="primary">hemC</name>
    <name evidence="9" type="ORF">JOC27_001535</name>
</gene>
<reference evidence="9 10" key="1">
    <citation type="submission" date="2021-01" db="EMBL/GenBank/DDBJ databases">
        <title>Genomic Encyclopedia of Type Strains, Phase IV (KMG-IV): sequencing the most valuable type-strain genomes for metagenomic binning, comparative biology and taxonomic classification.</title>
        <authorList>
            <person name="Goeker M."/>
        </authorList>
    </citation>
    <scope>NUCLEOTIDE SEQUENCE [LARGE SCALE GENOMIC DNA]</scope>
    <source>
        <strain evidence="9 10">DSM 100968</strain>
    </source>
</reference>
<feature type="domain" description="Porphobilinogen deaminase N-terminal" evidence="7">
    <location>
        <begin position="4"/>
        <end position="210"/>
    </location>
</feature>
<accession>A0ABS2Q8H2</accession>
<comment type="cofactor">
    <cofactor evidence="6">
        <name>dipyrromethane</name>
        <dbReference type="ChEBI" id="CHEBI:60342"/>
    </cofactor>
    <text evidence="6">Binds 1 dipyrromethane group covalently.</text>
</comment>
<evidence type="ECO:0000313" key="9">
    <source>
        <dbReference type="EMBL" id="MBM7658083.1"/>
    </source>
</evidence>
<dbReference type="PROSITE" id="PS00533">
    <property type="entry name" value="PORPHOBILINOGEN_DEAM"/>
    <property type="match status" value="1"/>
</dbReference>
<sequence length="311" mass="33520">MRTIHVGSRKSKLALVQSQQIIHDLSDQFDDLKFSLDHIVTKGDRILDTTLSKIGGKGLFVKEIELALLNGSIDFAVHSMKDMPAALPEGLLIAAIPRREVPADVLVTRDGCPLENLPEGACVGTSSLRRAAQLLHVRDDLKILNLRGNVDTRLKKLEAGDYDAIVLAAAGMKRLGIQANGVPLAFDAVLPAVGQGALAIECRTSDQDLRDRLSKINDPETETTVRAERAFLKKLNGGCQVPIAAFCTMHTDGSLTLTGLVASVDGKEILKTTQTGTEPEMIGYRAAEILLQKGAEQILAEAAEDSDSHER</sequence>
<dbReference type="Gene3D" id="3.30.160.40">
    <property type="entry name" value="Porphobilinogen deaminase, C-terminal domain"/>
    <property type="match status" value="1"/>
</dbReference>
<evidence type="ECO:0000259" key="8">
    <source>
        <dbReference type="Pfam" id="PF03900"/>
    </source>
</evidence>
<dbReference type="RefSeq" id="WP_205006583.1">
    <property type="nucleotide sequence ID" value="NZ_CBCRXA010000007.1"/>
</dbReference>
<comment type="miscellaneous">
    <text evidence="6">The porphobilinogen subunits are added to the dipyrromethane group.</text>
</comment>
<dbReference type="Proteomes" id="UP000823201">
    <property type="component" value="Unassembled WGS sequence"/>
</dbReference>
<dbReference type="PRINTS" id="PR00151">
    <property type="entry name" value="PORPHBDMNASE"/>
</dbReference>
<dbReference type="CDD" id="cd13646">
    <property type="entry name" value="PBP2_EcHMBS_like"/>
    <property type="match status" value="1"/>
</dbReference>
<dbReference type="PANTHER" id="PTHR11557:SF0">
    <property type="entry name" value="PORPHOBILINOGEN DEAMINASE"/>
    <property type="match status" value="1"/>
</dbReference>
<dbReference type="SUPFAM" id="SSF53850">
    <property type="entry name" value="Periplasmic binding protein-like II"/>
    <property type="match status" value="1"/>
</dbReference>
<protein>
    <recommendedName>
        <fullName evidence="6">Porphobilinogen deaminase</fullName>
        <shortName evidence="6">PBG</shortName>
        <ecNumber evidence="6">2.5.1.61</ecNumber>
    </recommendedName>
    <alternativeName>
        <fullName evidence="6">Hydroxymethylbilane synthase</fullName>
        <shortName evidence="6">HMBS</shortName>
    </alternativeName>
    <alternativeName>
        <fullName evidence="6">Pre-uroporphyrinogen synthase</fullName>
    </alternativeName>
</protein>
<evidence type="ECO:0000256" key="2">
    <source>
        <dbReference type="ARBA" id="ARBA00005638"/>
    </source>
</evidence>
<dbReference type="InterPro" id="IPR022417">
    <property type="entry name" value="Porphobilin_deaminase_N"/>
</dbReference>
<organism evidence="9 10">
    <name type="scientific">Sporolactobacillus spathodeae</name>
    <dbReference type="NCBI Taxonomy" id="1465502"/>
    <lineage>
        <taxon>Bacteria</taxon>
        <taxon>Bacillati</taxon>
        <taxon>Bacillota</taxon>
        <taxon>Bacilli</taxon>
        <taxon>Bacillales</taxon>
        <taxon>Sporolactobacillaceae</taxon>
        <taxon>Sporolactobacillus</taxon>
    </lineage>
</organism>
<evidence type="ECO:0000256" key="5">
    <source>
        <dbReference type="ARBA" id="ARBA00048169"/>
    </source>
</evidence>
<dbReference type="InterPro" id="IPR022418">
    <property type="entry name" value="Porphobilinogen_deaminase_C"/>
</dbReference>
<dbReference type="InterPro" id="IPR022419">
    <property type="entry name" value="Porphobilin_deaminase_cofac_BS"/>
</dbReference>
<evidence type="ECO:0000313" key="10">
    <source>
        <dbReference type="Proteomes" id="UP000823201"/>
    </source>
</evidence>
<dbReference type="HAMAP" id="MF_00260">
    <property type="entry name" value="Porphobil_deam"/>
    <property type="match status" value="1"/>
</dbReference>
<evidence type="ECO:0000259" key="7">
    <source>
        <dbReference type="Pfam" id="PF01379"/>
    </source>
</evidence>
<dbReference type="EMBL" id="JAFBEV010000011">
    <property type="protein sequence ID" value="MBM7658083.1"/>
    <property type="molecule type" value="Genomic_DNA"/>
</dbReference>
<evidence type="ECO:0000256" key="3">
    <source>
        <dbReference type="ARBA" id="ARBA00022679"/>
    </source>
</evidence>
<keyword evidence="10" id="KW-1185">Reference proteome</keyword>
<proteinExistence type="inferred from homology"/>
<dbReference type="Gene3D" id="3.40.190.10">
    <property type="entry name" value="Periplasmic binding protein-like II"/>
    <property type="match status" value="2"/>
</dbReference>
<feature type="domain" description="Porphobilinogen deaminase C-terminal" evidence="8">
    <location>
        <begin position="224"/>
        <end position="291"/>
    </location>
</feature>
<evidence type="ECO:0000256" key="6">
    <source>
        <dbReference type="HAMAP-Rule" id="MF_00260"/>
    </source>
</evidence>
<dbReference type="PIRSF" id="PIRSF001438">
    <property type="entry name" value="4pyrrol_synth_OHMeBilane_synth"/>
    <property type="match status" value="1"/>
</dbReference>
<comment type="similarity">
    <text evidence="2 6">Belongs to the HMBS family.</text>
</comment>
<comment type="function">
    <text evidence="1 6">Tetrapolymerization of the monopyrrole PBG into the hydroxymethylbilane pre-uroporphyrinogen in several discrete steps.</text>
</comment>